<evidence type="ECO:0000256" key="1">
    <source>
        <dbReference type="SAM" id="Phobius"/>
    </source>
</evidence>
<keyword evidence="1" id="KW-1133">Transmembrane helix</keyword>
<dbReference type="EMBL" id="QHCT01000004">
    <property type="protein sequence ID" value="RHX89419.1"/>
    <property type="molecule type" value="Genomic_DNA"/>
</dbReference>
<name>A0A396Z1L0_9LEPT</name>
<keyword evidence="1" id="KW-0812">Transmembrane</keyword>
<protein>
    <submittedName>
        <fullName evidence="2">Uncharacterized protein</fullName>
    </submittedName>
</protein>
<organism evidence="2 3">
    <name type="scientific">Leptospira stimsonii</name>
    <dbReference type="NCBI Taxonomy" id="2202203"/>
    <lineage>
        <taxon>Bacteria</taxon>
        <taxon>Pseudomonadati</taxon>
        <taxon>Spirochaetota</taxon>
        <taxon>Spirochaetia</taxon>
        <taxon>Leptospirales</taxon>
        <taxon>Leptospiraceae</taxon>
        <taxon>Leptospira</taxon>
    </lineage>
</organism>
<dbReference type="Proteomes" id="UP000265798">
    <property type="component" value="Unassembled WGS sequence"/>
</dbReference>
<feature type="transmembrane region" description="Helical" evidence="1">
    <location>
        <begin position="56"/>
        <end position="77"/>
    </location>
</feature>
<reference evidence="3" key="1">
    <citation type="submission" date="2018-05" db="EMBL/GenBank/DDBJ databases">
        <title>Leptospira yasudae sp. nov. and Leptospira stimsonii sp. nov., two pathogenic species of the genus Leptospira isolated from environmental sources.</title>
        <authorList>
            <person name="Casanovas-Massana A."/>
            <person name="Hamond C."/>
            <person name="Santos L.A."/>
            <person name="Hacker K.P."/>
            <person name="Balassiano I."/>
            <person name="Medeiros M.A."/>
            <person name="Reis M.G."/>
            <person name="Ko A.I."/>
            <person name="Wunder E.A."/>
        </authorList>
    </citation>
    <scope>NUCLEOTIDE SEQUENCE [LARGE SCALE GENOMIC DNA]</scope>
    <source>
        <strain evidence="3">Yale</strain>
    </source>
</reference>
<accession>A0A396Z1L0</accession>
<keyword evidence="1" id="KW-0472">Membrane</keyword>
<gene>
    <name evidence="2" type="ORF">DLM75_16480</name>
</gene>
<dbReference type="AlphaFoldDB" id="A0A396Z1L0"/>
<comment type="caution">
    <text evidence="2">The sequence shown here is derived from an EMBL/GenBank/DDBJ whole genome shotgun (WGS) entry which is preliminary data.</text>
</comment>
<evidence type="ECO:0000313" key="3">
    <source>
        <dbReference type="Proteomes" id="UP000265798"/>
    </source>
</evidence>
<sequence length="84" mass="9664">MTYLVRLIKILNRSYDLEKEIKDIRSFLMNLQSKEIEDSVKLSLGKWYSWDTPTGLSIALLSFGVFLVLLTVVGYIGRSITLLH</sequence>
<evidence type="ECO:0000313" key="2">
    <source>
        <dbReference type="EMBL" id="RHX89419.1"/>
    </source>
</evidence>
<proteinExistence type="predicted"/>